<protein>
    <submittedName>
        <fullName evidence="1">Uncharacterized protein</fullName>
    </submittedName>
</protein>
<comment type="caution">
    <text evidence="1">The sequence shown here is derived from an EMBL/GenBank/DDBJ whole genome shotgun (WGS) entry which is preliminary data.</text>
</comment>
<dbReference type="EMBL" id="CM056743">
    <property type="protein sequence ID" value="KAJ8669385.1"/>
    <property type="molecule type" value="Genomic_DNA"/>
</dbReference>
<keyword evidence="2" id="KW-1185">Reference proteome</keyword>
<dbReference type="Proteomes" id="UP001239111">
    <property type="component" value="Chromosome 3"/>
</dbReference>
<organism evidence="1 2">
    <name type="scientific">Eretmocerus hayati</name>
    <dbReference type="NCBI Taxonomy" id="131215"/>
    <lineage>
        <taxon>Eukaryota</taxon>
        <taxon>Metazoa</taxon>
        <taxon>Ecdysozoa</taxon>
        <taxon>Arthropoda</taxon>
        <taxon>Hexapoda</taxon>
        <taxon>Insecta</taxon>
        <taxon>Pterygota</taxon>
        <taxon>Neoptera</taxon>
        <taxon>Endopterygota</taxon>
        <taxon>Hymenoptera</taxon>
        <taxon>Apocrita</taxon>
        <taxon>Proctotrupomorpha</taxon>
        <taxon>Chalcidoidea</taxon>
        <taxon>Aphelinidae</taxon>
        <taxon>Aphelininae</taxon>
        <taxon>Eretmocerus</taxon>
    </lineage>
</organism>
<proteinExistence type="predicted"/>
<accession>A0ACC2NDX4</accession>
<reference evidence="1" key="1">
    <citation type="submission" date="2023-04" db="EMBL/GenBank/DDBJ databases">
        <title>A chromosome-level genome assembly of the parasitoid wasp Eretmocerus hayati.</title>
        <authorList>
            <person name="Zhong Y."/>
            <person name="Liu S."/>
            <person name="Liu Y."/>
        </authorList>
    </citation>
    <scope>NUCLEOTIDE SEQUENCE</scope>
    <source>
        <strain evidence="1">ZJU_SS_LIU_2023</strain>
    </source>
</reference>
<name>A0ACC2NDX4_9HYME</name>
<evidence type="ECO:0000313" key="2">
    <source>
        <dbReference type="Proteomes" id="UP001239111"/>
    </source>
</evidence>
<gene>
    <name evidence="1" type="ORF">QAD02_000644</name>
</gene>
<sequence length="673" mass="76524">MSSDKKNCVVPGCSSNRSVKRFEFPRNPTIGKIWLELIGNDSLDGSDYESIKKRNGKNILKKGVHPTLRLRPENVVPEVTQQVEAPSVLDPGISAQPPVDCPVPIIIDDVKCLCGEPVKELPSHKHGGRKFYKCQNMVVDGDCGFFMWVPGSSQTGNSQTEIDLEKSTPDDTVKCRCGEPAEGHIPESHLGQKFYRCRDVSGEGNCNFFVWASDIHTLPSLQSGIQSDPDMQPLITPKNSRKRLRQEESGLSFEMAKRPRTQDSLQALDQDQTFDDSEVENSTPVSTPRAPIKLFRRGFSNEKADETLDMQARQIRNLKRRKIKLEKLLESKNDPLAERFSKCYPTMNDAQKLWMDMMLIPKWTPAHVLKEKLKKMQVKICTETYSPVQTSFGKKEMPANSLIVGEHMLFMDKFIDSLNGPGPNDVAKEYRVPVTENSFHHEFWGEAKKEPTLKNGIKTIDDFRLLWKKFQRLGLKQMNQRNNNQDVVECSNAEYRAHVGDNDNPPADQIDGIFKTLLITSMTSKKSILGGNCSSDPGKRLLTWAKSIVQPDVPRSLGFRFIRQEHGFSHKTVVFMSMANMLKGARSSKLFKECNICLEKEEALTDEIIARRNQIHSDVKEMVVDGLPCVYVERDFIKEQTVIKKKTHTDRHFEILHVISSSRRVDFFSLQHV</sequence>
<evidence type="ECO:0000313" key="1">
    <source>
        <dbReference type="EMBL" id="KAJ8669385.1"/>
    </source>
</evidence>